<dbReference type="Proteomes" id="UP001341281">
    <property type="component" value="Chromosome 04"/>
</dbReference>
<sequence length="108" mass="11975">MNSPNLEHCPKIFPAVSGGLLGLAKGVFSGPKYDGKYLRSIVREFLGDTKVSQALLNIPTIFSRYDVRIRAYTETWMHKPCMLNTLLAMTLEQADPPRQPGLLPDQAG</sequence>
<dbReference type="EMBL" id="CP144748">
    <property type="protein sequence ID" value="WVZ69496.1"/>
    <property type="molecule type" value="Genomic_DNA"/>
</dbReference>
<keyword evidence="2" id="KW-1185">Reference proteome</keyword>
<evidence type="ECO:0000313" key="2">
    <source>
        <dbReference type="Proteomes" id="UP001341281"/>
    </source>
</evidence>
<proteinExistence type="predicted"/>
<dbReference type="AlphaFoldDB" id="A0AAQ3TAB7"/>
<name>A0AAQ3TAB7_PASNO</name>
<evidence type="ECO:0000313" key="1">
    <source>
        <dbReference type="EMBL" id="WVZ69496.1"/>
    </source>
</evidence>
<gene>
    <name evidence="1" type="ORF">U9M48_018271</name>
</gene>
<reference evidence="1 2" key="1">
    <citation type="submission" date="2024-02" db="EMBL/GenBank/DDBJ databases">
        <title>High-quality chromosome-scale genome assembly of Pensacola bahiagrass (Paspalum notatum Flugge var. saurae).</title>
        <authorList>
            <person name="Vega J.M."/>
            <person name="Podio M."/>
            <person name="Orjuela J."/>
            <person name="Siena L.A."/>
            <person name="Pessino S.C."/>
            <person name="Combes M.C."/>
            <person name="Mariac C."/>
            <person name="Albertini E."/>
            <person name="Pupilli F."/>
            <person name="Ortiz J.P.A."/>
            <person name="Leblanc O."/>
        </authorList>
    </citation>
    <scope>NUCLEOTIDE SEQUENCE [LARGE SCALE GENOMIC DNA]</scope>
    <source>
        <strain evidence="1">R1</strain>
        <tissue evidence="1">Leaf</tissue>
    </source>
</reference>
<accession>A0AAQ3TAB7</accession>
<protein>
    <submittedName>
        <fullName evidence="1">Uncharacterized protein</fullName>
    </submittedName>
</protein>
<organism evidence="1 2">
    <name type="scientific">Paspalum notatum var. saurae</name>
    <dbReference type="NCBI Taxonomy" id="547442"/>
    <lineage>
        <taxon>Eukaryota</taxon>
        <taxon>Viridiplantae</taxon>
        <taxon>Streptophyta</taxon>
        <taxon>Embryophyta</taxon>
        <taxon>Tracheophyta</taxon>
        <taxon>Spermatophyta</taxon>
        <taxon>Magnoliopsida</taxon>
        <taxon>Liliopsida</taxon>
        <taxon>Poales</taxon>
        <taxon>Poaceae</taxon>
        <taxon>PACMAD clade</taxon>
        <taxon>Panicoideae</taxon>
        <taxon>Andropogonodae</taxon>
        <taxon>Paspaleae</taxon>
        <taxon>Paspalinae</taxon>
        <taxon>Paspalum</taxon>
    </lineage>
</organism>